<sequence length="1236" mass="141811">MLRRRRLILVLSIVLLGIVLSLNFFMGEKYLVVQEEYKLQLENQLASVINDFGDDYSQILSSGSEDKQVSFKSLNIDHQFPFYLFTEVGELTYWSDIEMVPEFNDFSTSKKYQLLENSRGIYFTQLRKLTRNNKEYWLLQVYPLFDKVEIGNEYLNSGFNPNVFGNDRFLLSGNQKENYQNVYYEEDYLFSVFFRVGYEAPGKSINHTLLIFFFSLLGLVLIIGGGFVYTLWTKGNKILATIYTFLILFCVRVMMLAFRFPNDFFETGIFDSNLYASSRLNPSLGDLLLNVVCYLIVLTMVIAILSRRHVAISFIKFRDKYPYWLYLTATYLLSTTLMFLVFYLYINIVENAQWNLNIGAIPSFDYLKIVSLLVVFLGGAAYLLFTIIGLNMVLFKNTNNQIYPLKMLVLFVSPILLFLLFFNFVLFIAFIAHVILLVAIISFKLYESLFKLDFNTFLTFFFACLIGAVITGAAAYQDLRSDEIRSKVKFANNVMLDRDVMGEFLLEDILARIREDAFIKSRMSDRLLSKDPIEKKIRKIYLAGYFDQYRQEVNVFGSTGQLVSGQGNLKDLAEYKRRYMNSDYATQVHNLYFINSTETNTGNRFVAFVKIQRDNDFLGTIVIELNQQRIESGKAFPKLLMDAKYVSNYIERDFDFAIFDEDVLSYSSGIFSYQGVDMEEILENEDAFSSGVLLNGYHHLAVEYNDKVIVVSSRQYPNSYILADIAFLFVAYLIFTLLSVAVFLLLTGVNQLRFNYATKLQLYLNFAFFFPMLVISVIALGFLSHSYTEDLHRQYFQKAGIIRENLGRDLGGEQFNTLNKDEINGELYALASATDADINLYLPDGVLMATNQPAIFDKKILTHFLHPKAYASIIESMENRLLQTEQVGELQYKTVYLALKDGENQRLQAIIAIPFFESEEELNLMITEVFSNILIIFVLIFLVFLVISYFVSKNLTHPFKLLTQKLKDTDLDNNEYMVWPAKDEIGLLVNEYNNMLYKLETSKKVLASNEKESAWREMAKQVAHEIKNPLTPIKLTLQHLLRLQAADKLDSGKALVNPLNSIIHQVDTLSDIASSFSTFAKMPQPKNQELEFRNVVFETVAIFYNREDAEIDLQDLTNEGSSTKIMGDPKLYSRVISNLIINGIQAVLEGKKPQILVKLVFEGDNHIKLIIKDNGKGISEEFKTKVFMPNFSTKTEGSGLGLAIAKRGVETAGGKIWFETTSGSGTTFYLLFPLIP</sequence>
<accession>A0A0H4PTK0</accession>
<protein>
    <recommendedName>
        <fullName evidence="2">histidine kinase</fullName>
        <ecNumber evidence="2">2.7.13.3</ecNumber>
    </recommendedName>
</protein>
<evidence type="ECO:0000259" key="10">
    <source>
        <dbReference type="PROSITE" id="PS50109"/>
    </source>
</evidence>
<keyword evidence="6 11" id="KW-0418">Kinase</keyword>
<dbReference type="SUPFAM" id="SSF47384">
    <property type="entry name" value="Homodimeric domain of signal transducing histidine kinase"/>
    <property type="match status" value="1"/>
</dbReference>
<dbReference type="Gene3D" id="1.10.287.130">
    <property type="match status" value="1"/>
</dbReference>
<feature type="transmembrane region" description="Helical" evidence="9">
    <location>
        <begin position="766"/>
        <end position="783"/>
    </location>
</feature>
<dbReference type="Gene3D" id="3.30.565.10">
    <property type="entry name" value="Histidine kinase-like ATPase, C-terminal domain"/>
    <property type="match status" value="1"/>
</dbReference>
<dbReference type="PANTHER" id="PTHR43065:SF10">
    <property type="entry name" value="PEROXIDE STRESS-ACTIVATED HISTIDINE KINASE MAK3"/>
    <property type="match status" value="1"/>
</dbReference>
<feature type="transmembrane region" description="Helical" evidence="9">
    <location>
        <begin position="415"/>
        <end position="442"/>
    </location>
</feature>
<keyword evidence="3" id="KW-0597">Phosphoprotein</keyword>
<comment type="catalytic activity">
    <reaction evidence="1">
        <text>ATP + protein L-histidine = ADP + protein N-phospho-L-histidine.</text>
        <dbReference type="EC" id="2.7.13.3"/>
    </reaction>
</comment>
<dbReference type="Proteomes" id="UP000036520">
    <property type="component" value="Chromosome"/>
</dbReference>
<dbReference type="PANTHER" id="PTHR43065">
    <property type="entry name" value="SENSOR HISTIDINE KINASE"/>
    <property type="match status" value="1"/>
</dbReference>
<feature type="transmembrane region" description="Helical" evidence="9">
    <location>
        <begin position="325"/>
        <end position="346"/>
    </location>
</feature>
<feature type="transmembrane region" description="Helical" evidence="9">
    <location>
        <begin position="238"/>
        <end position="258"/>
    </location>
</feature>
<dbReference type="RefSeq" id="WP_048641970.1">
    <property type="nucleotide sequence ID" value="NZ_CAXBGM010000021.1"/>
</dbReference>
<keyword evidence="9" id="KW-0812">Transmembrane</keyword>
<dbReference type="CDD" id="cd00082">
    <property type="entry name" value="HisKA"/>
    <property type="match status" value="1"/>
</dbReference>
<keyword evidence="4" id="KW-0808">Transferase</keyword>
<dbReference type="EMBL" id="CP012040">
    <property type="protein sequence ID" value="AKP51657.1"/>
    <property type="molecule type" value="Genomic_DNA"/>
</dbReference>
<dbReference type="GO" id="GO:0000155">
    <property type="term" value="F:phosphorelay sensor kinase activity"/>
    <property type="evidence" value="ECO:0007669"/>
    <property type="project" value="InterPro"/>
</dbReference>
<keyword evidence="7" id="KW-0067">ATP-binding</keyword>
<evidence type="ECO:0000256" key="2">
    <source>
        <dbReference type="ARBA" id="ARBA00012438"/>
    </source>
</evidence>
<dbReference type="KEGG" id="camu:CA2015_2237"/>
<dbReference type="PRINTS" id="PR00344">
    <property type="entry name" value="BCTRLSENSOR"/>
</dbReference>
<dbReference type="Pfam" id="PF02518">
    <property type="entry name" value="HATPase_c"/>
    <property type="match status" value="1"/>
</dbReference>
<evidence type="ECO:0000256" key="6">
    <source>
        <dbReference type="ARBA" id="ARBA00022777"/>
    </source>
</evidence>
<keyword evidence="12" id="KW-1185">Reference proteome</keyword>
<dbReference type="SUPFAM" id="SSF55874">
    <property type="entry name" value="ATPase domain of HSP90 chaperone/DNA topoisomerase II/histidine kinase"/>
    <property type="match status" value="1"/>
</dbReference>
<dbReference type="OrthoDB" id="9776727at2"/>
<dbReference type="InterPro" id="IPR036097">
    <property type="entry name" value="HisK_dim/P_sf"/>
</dbReference>
<feature type="transmembrane region" description="Helical" evidence="9">
    <location>
        <begin position="721"/>
        <end position="746"/>
    </location>
</feature>
<keyword evidence="5" id="KW-0547">Nucleotide-binding</keyword>
<evidence type="ECO:0000256" key="3">
    <source>
        <dbReference type="ARBA" id="ARBA00022553"/>
    </source>
</evidence>
<dbReference type="InterPro" id="IPR005467">
    <property type="entry name" value="His_kinase_dom"/>
</dbReference>
<dbReference type="InterPro" id="IPR004358">
    <property type="entry name" value="Sig_transdc_His_kin-like_C"/>
</dbReference>
<dbReference type="SMART" id="SM00388">
    <property type="entry name" value="HisKA"/>
    <property type="match status" value="1"/>
</dbReference>
<feature type="transmembrane region" description="Helical" evidence="9">
    <location>
        <begin position="366"/>
        <end position="394"/>
    </location>
</feature>
<keyword evidence="8" id="KW-0902">Two-component regulatory system</keyword>
<dbReference type="AlphaFoldDB" id="A0A0H4PTK0"/>
<evidence type="ECO:0000256" key="9">
    <source>
        <dbReference type="SAM" id="Phobius"/>
    </source>
</evidence>
<feature type="transmembrane region" description="Helical" evidence="9">
    <location>
        <begin position="287"/>
        <end position="305"/>
    </location>
</feature>
<feature type="transmembrane region" description="Helical" evidence="9">
    <location>
        <begin position="929"/>
        <end position="951"/>
    </location>
</feature>
<dbReference type="PROSITE" id="PS50109">
    <property type="entry name" value="HIS_KIN"/>
    <property type="match status" value="1"/>
</dbReference>
<feature type="transmembrane region" description="Helical" evidence="9">
    <location>
        <begin position="454"/>
        <end position="476"/>
    </location>
</feature>
<dbReference type="GO" id="GO:0005524">
    <property type="term" value="F:ATP binding"/>
    <property type="evidence" value="ECO:0007669"/>
    <property type="project" value="UniProtKB-KW"/>
</dbReference>
<evidence type="ECO:0000256" key="5">
    <source>
        <dbReference type="ARBA" id="ARBA00022741"/>
    </source>
</evidence>
<dbReference type="Pfam" id="PF00512">
    <property type="entry name" value="HisKA"/>
    <property type="match status" value="1"/>
</dbReference>
<evidence type="ECO:0000256" key="1">
    <source>
        <dbReference type="ARBA" id="ARBA00000085"/>
    </source>
</evidence>
<evidence type="ECO:0000256" key="7">
    <source>
        <dbReference type="ARBA" id="ARBA00022840"/>
    </source>
</evidence>
<organism evidence="11 12">
    <name type="scientific">Cyclobacterium amurskyense</name>
    <dbReference type="NCBI Taxonomy" id="320787"/>
    <lineage>
        <taxon>Bacteria</taxon>
        <taxon>Pseudomonadati</taxon>
        <taxon>Bacteroidota</taxon>
        <taxon>Cytophagia</taxon>
        <taxon>Cytophagales</taxon>
        <taxon>Cyclobacteriaceae</taxon>
        <taxon>Cyclobacterium</taxon>
    </lineage>
</organism>
<keyword evidence="9" id="KW-1133">Transmembrane helix</keyword>
<evidence type="ECO:0000256" key="8">
    <source>
        <dbReference type="ARBA" id="ARBA00023012"/>
    </source>
</evidence>
<evidence type="ECO:0000256" key="4">
    <source>
        <dbReference type="ARBA" id="ARBA00022679"/>
    </source>
</evidence>
<keyword evidence="9" id="KW-0472">Membrane</keyword>
<dbReference type="InterPro" id="IPR036890">
    <property type="entry name" value="HATPase_C_sf"/>
</dbReference>
<feature type="transmembrane region" description="Helical" evidence="9">
    <location>
        <begin position="209"/>
        <end position="231"/>
    </location>
</feature>
<dbReference type="InterPro" id="IPR003594">
    <property type="entry name" value="HATPase_dom"/>
</dbReference>
<proteinExistence type="predicted"/>
<dbReference type="STRING" id="320787.CA2015_2237"/>
<gene>
    <name evidence="11" type="ORF">CA2015_2237</name>
</gene>
<reference evidence="11 12" key="1">
    <citation type="submission" date="2015-07" db="EMBL/GenBank/DDBJ databases">
        <authorList>
            <person name="Kim K.M."/>
        </authorList>
    </citation>
    <scope>NUCLEOTIDE SEQUENCE [LARGE SCALE GENOMIC DNA]</scope>
    <source>
        <strain evidence="11 12">KCTC 12363</strain>
    </source>
</reference>
<evidence type="ECO:0000313" key="12">
    <source>
        <dbReference type="Proteomes" id="UP000036520"/>
    </source>
</evidence>
<evidence type="ECO:0000313" key="11">
    <source>
        <dbReference type="EMBL" id="AKP51657.1"/>
    </source>
</evidence>
<name>A0A0H4PTK0_9BACT</name>
<dbReference type="InterPro" id="IPR003661">
    <property type="entry name" value="HisK_dim/P_dom"/>
</dbReference>
<dbReference type="EC" id="2.7.13.3" evidence="2"/>
<feature type="domain" description="Histidine kinase" evidence="10">
    <location>
        <begin position="1021"/>
        <end position="1236"/>
    </location>
</feature>
<dbReference type="Gene3D" id="6.10.340.10">
    <property type="match status" value="1"/>
</dbReference>
<dbReference type="SMART" id="SM00387">
    <property type="entry name" value="HATPase_c"/>
    <property type="match status" value="1"/>
</dbReference>